<evidence type="ECO:0000313" key="2">
    <source>
        <dbReference type="Proteomes" id="UP000250572"/>
    </source>
</evidence>
<protein>
    <submittedName>
        <fullName evidence="1">Uncharacterized protein</fullName>
    </submittedName>
</protein>
<reference evidence="1 2" key="1">
    <citation type="journal article" date="2018" name="G3 (Bethesda)">
        <title>A High-Quality Reference Genome for the Invasive Mosquitofish Gambusia affinis Using a Chicago Library.</title>
        <authorList>
            <person name="Hoffberg S.L."/>
            <person name="Troendle N.J."/>
            <person name="Glenn T.C."/>
            <person name="Mahmud O."/>
            <person name="Louha S."/>
            <person name="Chalopin D."/>
            <person name="Bennetzen J.L."/>
            <person name="Mauricio R."/>
        </authorList>
    </citation>
    <scope>NUCLEOTIDE SEQUENCE [LARGE SCALE GENOMIC DNA]</scope>
    <source>
        <strain evidence="1">NE01/NJP1002.9</strain>
        <tissue evidence="1">Muscle</tissue>
    </source>
</reference>
<gene>
    <name evidence="1" type="ORF">CCH79_00001230</name>
</gene>
<accession>A0A315VTJ7</accession>
<keyword evidence="2" id="KW-1185">Reference proteome</keyword>
<dbReference type="Proteomes" id="UP000250572">
    <property type="component" value="Unassembled WGS sequence"/>
</dbReference>
<dbReference type="EMBL" id="NHOQ01001156">
    <property type="protein sequence ID" value="PWA26576.1"/>
    <property type="molecule type" value="Genomic_DNA"/>
</dbReference>
<organism evidence="1 2">
    <name type="scientific">Gambusia affinis</name>
    <name type="common">Western mosquitofish</name>
    <name type="synonym">Heterandria affinis</name>
    <dbReference type="NCBI Taxonomy" id="33528"/>
    <lineage>
        <taxon>Eukaryota</taxon>
        <taxon>Metazoa</taxon>
        <taxon>Chordata</taxon>
        <taxon>Craniata</taxon>
        <taxon>Vertebrata</taxon>
        <taxon>Euteleostomi</taxon>
        <taxon>Actinopterygii</taxon>
        <taxon>Neopterygii</taxon>
        <taxon>Teleostei</taxon>
        <taxon>Neoteleostei</taxon>
        <taxon>Acanthomorphata</taxon>
        <taxon>Ovalentaria</taxon>
        <taxon>Atherinomorphae</taxon>
        <taxon>Cyprinodontiformes</taxon>
        <taxon>Poeciliidae</taxon>
        <taxon>Poeciliinae</taxon>
        <taxon>Gambusia</taxon>
    </lineage>
</organism>
<name>A0A315VTJ7_GAMAF</name>
<evidence type="ECO:0000313" key="1">
    <source>
        <dbReference type="EMBL" id="PWA26576.1"/>
    </source>
</evidence>
<sequence>MRIVCTHPAKLALVNSQKCRFSLLSLPSLLPRLQLRKTGPIRGTSAAYEHGIEMDSFKSRLNQPSELCLTLSLHGLLSYG</sequence>
<dbReference type="AlphaFoldDB" id="A0A315VTJ7"/>
<comment type="caution">
    <text evidence="1">The sequence shown here is derived from an EMBL/GenBank/DDBJ whole genome shotgun (WGS) entry which is preliminary data.</text>
</comment>
<proteinExistence type="predicted"/>